<dbReference type="SUPFAM" id="SSF55729">
    <property type="entry name" value="Acyl-CoA N-acyltransferases (Nat)"/>
    <property type="match status" value="1"/>
</dbReference>
<name>A0A7L5EGN2_PARDI</name>
<reference evidence="1 2" key="1">
    <citation type="submission" date="2020-04" db="EMBL/GenBank/DDBJ databases">
        <title>Complete Genomes and Methylome analysis of CBBP consortium that reverse antibiotic-induced susceptibility to vancomycin-resistant Enterococcus faecium infection.</title>
        <authorList>
            <person name="Fomenkov A."/>
            <person name="Zhang Z."/>
            <person name="Pamer E."/>
            <person name="Roberts R.J."/>
        </authorList>
    </citation>
    <scope>NUCLEOTIDE SEQUENCE [LARGE SCALE GENOMIC DNA]</scope>
    <source>
        <strain evidence="2">CBBP</strain>
    </source>
</reference>
<gene>
    <name evidence="1" type="ORF">HHO38_08765</name>
</gene>
<protein>
    <submittedName>
        <fullName evidence="1">GNAT family N-acetyltransferase</fullName>
    </submittedName>
</protein>
<accession>A0A7L5EGN2</accession>
<organism evidence="1 2">
    <name type="scientific">Parabacteroides distasonis</name>
    <dbReference type="NCBI Taxonomy" id="823"/>
    <lineage>
        <taxon>Bacteria</taxon>
        <taxon>Pseudomonadati</taxon>
        <taxon>Bacteroidota</taxon>
        <taxon>Bacteroidia</taxon>
        <taxon>Bacteroidales</taxon>
        <taxon>Tannerellaceae</taxon>
        <taxon>Parabacteroides</taxon>
    </lineage>
</organism>
<proteinExistence type="predicted"/>
<keyword evidence="1" id="KW-0808">Transferase</keyword>
<dbReference type="Pfam" id="PF13527">
    <property type="entry name" value="Acetyltransf_9"/>
    <property type="match status" value="1"/>
</dbReference>
<sequence length="317" mass="37335">MDFVCKKTTDLSEDELIQISELFESIFEKKRSVDFLQRQYINNVLGYSYHSLIVDNRKIVGVNSYVPVYYCYNGEKLLFVNSVDSMVAKSYRDYFNYQDMVETAYDYLRKERVAFVYGYPNDNAYPVLCKSKLMRPIGRMRVYCLPYRIGGVKPVLKWLNPFSCLFTHFFVFISSVFSSCKKADFLLRKDLESYNETRYKRGDRKYTIIGGNENGFVYKVMEYEGVRCAFLIDVYSKSSKAFNEAISYILREEKKNFDLLLYPGYLPFNNTSLIKLPIKLEPKNFNMMGFALDHRLNIVELFTLGNWDTNLSNYDLL</sequence>
<evidence type="ECO:0000313" key="1">
    <source>
        <dbReference type="EMBL" id="QJE28419.1"/>
    </source>
</evidence>
<dbReference type="InterPro" id="IPR016181">
    <property type="entry name" value="Acyl_CoA_acyltransferase"/>
</dbReference>
<dbReference type="AlphaFoldDB" id="A0A7L5EGN2"/>
<dbReference type="GO" id="GO:0016740">
    <property type="term" value="F:transferase activity"/>
    <property type="evidence" value="ECO:0007669"/>
    <property type="project" value="UniProtKB-KW"/>
</dbReference>
<dbReference type="Gene3D" id="3.40.630.30">
    <property type="match status" value="1"/>
</dbReference>
<dbReference type="Proteomes" id="UP000501982">
    <property type="component" value="Chromosome"/>
</dbReference>
<dbReference type="EMBL" id="CP051672">
    <property type="protein sequence ID" value="QJE28419.1"/>
    <property type="molecule type" value="Genomic_DNA"/>
</dbReference>
<evidence type="ECO:0000313" key="2">
    <source>
        <dbReference type="Proteomes" id="UP000501982"/>
    </source>
</evidence>